<protein>
    <submittedName>
        <fullName evidence="2">Uncharacterized protein</fullName>
    </submittedName>
</protein>
<dbReference type="Proteomes" id="UP000640485">
    <property type="component" value="Unassembled WGS sequence"/>
</dbReference>
<dbReference type="RefSeq" id="WP_200683556.1">
    <property type="nucleotide sequence ID" value="NZ_JAEPRQ010000001.1"/>
</dbReference>
<evidence type="ECO:0000313" key="2">
    <source>
        <dbReference type="EMBL" id="MBK4214810.1"/>
    </source>
</evidence>
<reference evidence="2" key="1">
    <citation type="submission" date="2021-01" db="EMBL/GenBank/DDBJ databases">
        <title>Paracoccus amoyensis sp. nov., isolated from the surface seawater along the coast of Xiamen Island, China.</title>
        <authorList>
            <person name="Lyu L."/>
        </authorList>
    </citation>
    <scope>NUCLEOTIDE SEQUENCE</scope>
    <source>
        <strain evidence="2">MJ17</strain>
    </source>
</reference>
<keyword evidence="1" id="KW-0732">Signal</keyword>
<proteinExistence type="predicted"/>
<sequence length="211" mass="23050">MKCVTAAILCLSMTPVWAEDLKPDEAAVLPRILSMVQVDLVEDRIGQERAVLLRGDGPNDDLADLVILTGEPDERLGEVLVVARNMVWAGMMAGQVPWLEVSERGSLLVKSEQIAAGRAAWEQTLTLAWRDGELRVAGFTINQWDRVNAGSSVCDWNLLSGNWTMSYEIPSDSGDGRKGESSGRQTAHIAASDWTVDPGLMADFCYVDLSE</sequence>
<gene>
    <name evidence="2" type="ORF">JJJ17_02600</name>
</gene>
<dbReference type="EMBL" id="JAEPRQ010000001">
    <property type="protein sequence ID" value="MBK4214810.1"/>
    <property type="molecule type" value="Genomic_DNA"/>
</dbReference>
<dbReference type="AlphaFoldDB" id="A0A934SCH2"/>
<comment type="caution">
    <text evidence="2">The sequence shown here is derived from an EMBL/GenBank/DDBJ whole genome shotgun (WGS) entry which is preliminary data.</text>
</comment>
<name>A0A934SCH2_9RHOB</name>
<keyword evidence="3" id="KW-1185">Reference proteome</keyword>
<organism evidence="2 3">
    <name type="scientific">Paracoccus caeni</name>
    <dbReference type="NCBI Taxonomy" id="657651"/>
    <lineage>
        <taxon>Bacteria</taxon>
        <taxon>Pseudomonadati</taxon>
        <taxon>Pseudomonadota</taxon>
        <taxon>Alphaproteobacteria</taxon>
        <taxon>Rhodobacterales</taxon>
        <taxon>Paracoccaceae</taxon>
        <taxon>Paracoccus</taxon>
    </lineage>
</organism>
<evidence type="ECO:0000256" key="1">
    <source>
        <dbReference type="SAM" id="SignalP"/>
    </source>
</evidence>
<feature type="signal peptide" evidence="1">
    <location>
        <begin position="1"/>
        <end position="18"/>
    </location>
</feature>
<evidence type="ECO:0000313" key="3">
    <source>
        <dbReference type="Proteomes" id="UP000640485"/>
    </source>
</evidence>
<accession>A0A934SCH2</accession>
<feature type="chain" id="PRO_5037761739" evidence="1">
    <location>
        <begin position="19"/>
        <end position="211"/>
    </location>
</feature>